<keyword evidence="2" id="KW-0472">Membrane</keyword>
<feature type="compositionally biased region" description="Basic and acidic residues" evidence="1">
    <location>
        <begin position="70"/>
        <end position="85"/>
    </location>
</feature>
<organism evidence="3">
    <name type="scientific">Phaffia rhodozyma</name>
    <name type="common">Yeast</name>
    <name type="synonym">Xanthophyllomyces dendrorhous</name>
    <dbReference type="NCBI Taxonomy" id="264483"/>
    <lineage>
        <taxon>Eukaryota</taxon>
        <taxon>Fungi</taxon>
        <taxon>Dikarya</taxon>
        <taxon>Basidiomycota</taxon>
        <taxon>Agaricomycotina</taxon>
        <taxon>Tremellomycetes</taxon>
        <taxon>Cystofilobasidiales</taxon>
        <taxon>Mrakiaceae</taxon>
        <taxon>Phaffia</taxon>
    </lineage>
</organism>
<dbReference type="AlphaFoldDB" id="A0A0F7SNY3"/>
<dbReference type="EMBL" id="LN483142">
    <property type="protein sequence ID" value="CED83146.1"/>
    <property type="molecule type" value="Genomic_DNA"/>
</dbReference>
<evidence type="ECO:0000313" key="3">
    <source>
        <dbReference type="EMBL" id="CED83146.1"/>
    </source>
</evidence>
<evidence type="ECO:0000256" key="2">
    <source>
        <dbReference type="SAM" id="Phobius"/>
    </source>
</evidence>
<name>A0A0F7SNY3_PHARH</name>
<feature type="region of interest" description="Disordered" evidence="1">
    <location>
        <begin position="404"/>
        <end position="426"/>
    </location>
</feature>
<proteinExistence type="predicted"/>
<accession>A0A0F7SNY3</accession>
<feature type="compositionally biased region" description="Polar residues" evidence="1">
    <location>
        <begin position="212"/>
        <end position="225"/>
    </location>
</feature>
<feature type="transmembrane region" description="Helical" evidence="2">
    <location>
        <begin position="278"/>
        <end position="300"/>
    </location>
</feature>
<reference evidence="3" key="1">
    <citation type="submission" date="2014-08" db="EMBL/GenBank/DDBJ databases">
        <authorList>
            <person name="Sharma Rahul"/>
            <person name="Thines Marco"/>
        </authorList>
    </citation>
    <scope>NUCLEOTIDE SEQUENCE</scope>
</reference>
<feature type="compositionally biased region" description="Polar residues" evidence="1">
    <location>
        <begin position="175"/>
        <end position="184"/>
    </location>
</feature>
<feature type="compositionally biased region" description="Polar residues" evidence="1">
    <location>
        <begin position="192"/>
        <end position="201"/>
    </location>
</feature>
<evidence type="ECO:0000256" key="1">
    <source>
        <dbReference type="SAM" id="MobiDB-lite"/>
    </source>
</evidence>
<keyword evidence="2" id="KW-1133">Transmembrane helix</keyword>
<feature type="region of interest" description="Disordered" evidence="1">
    <location>
        <begin position="60"/>
        <end position="85"/>
    </location>
</feature>
<feature type="region of interest" description="Disordered" evidence="1">
    <location>
        <begin position="157"/>
        <end position="225"/>
    </location>
</feature>
<sequence>MVMALNTIWNEGGFQIQVENYRDRYKQTIDSHQTASYVGARWIDKGKGKTVITILESPSASRPIGGNQARPEEFVDRPDRNHMSDSPKRLAVISLEDIRWHLVLKGDVHEGLYSIPVNGNKDFDLVIRKDGTLSVRCLGGSFQNGVIEATVKIPPLQIPSSPPDTLTACSAVPSDPSTDTQPDLQSCHALSPTASELNTPPYSDRSSKNHPHVSSNRPASNPYTLSEISPDLMMLLEELRADQRRILQKEFQLVGAGFAERLLSGGRRLMGVSEPQEFLWMTALINLLVIPTILLVIYMYNSRRQSTTFTTLFFSSYDRARERVRRVRGRVLTTPPPSIAAVNFITPFSNSTSTSTSFSLNPLTLPVAGPSISSLSIRPVHLEDPTSFLIDRVPQCCLVSPDREGVRDDVLPPPYPWEESSPDYLS</sequence>
<keyword evidence="2" id="KW-0812">Transmembrane</keyword>
<protein>
    <submittedName>
        <fullName evidence="3">Uncharacterized protein</fullName>
    </submittedName>
</protein>